<sequence length="78" mass="8514">MASQAKKTFGQITPWRSALCGRYSGFKQDRLVTLDLESEEALLPESQDSTLMAAETAPAVLRKIASLTSRAPVPYDTP</sequence>
<reference evidence="1 2" key="1">
    <citation type="journal article" date="2024" name="Nat. Commun.">
        <title>Phylogenomics reveals the evolutionary origins of lichenization in chlorophyte algae.</title>
        <authorList>
            <person name="Puginier C."/>
            <person name="Libourel C."/>
            <person name="Otte J."/>
            <person name="Skaloud P."/>
            <person name="Haon M."/>
            <person name="Grisel S."/>
            <person name="Petersen M."/>
            <person name="Berrin J.G."/>
            <person name="Delaux P.M."/>
            <person name="Dal Grande F."/>
            <person name="Keller J."/>
        </authorList>
    </citation>
    <scope>NUCLEOTIDE SEQUENCE [LARGE SCALE GENOMIC DNA]</scope>
    <source>
        <strain evidence="1 2">SAG 2523</strain>
    </source>
</reference>
<evidence type="ECO:0000313" key="2">
    <source>
        <dbReference type="Proteomes" id="UP001485043"/>
    </source>
</evidence>
<dbReference type="AlphaFoldDB" id="A0AAW1SFC2"/>
<evidence type="ECO:0000313" key="1">
    <source>
        <dbReference type="EMBL" id="KAK9844254.1"/>
    </source>
</evidence>
<organism evidence="1 2">
    <name type="scientific">Apatococcus fuscideae</name>
    <dbReference type="NCBI Taxonomy" id="2026836"/>
    <lineage>
        <taxon>Eukaryota</taxon>
        <taxon>Viridiplantae</taxon>
        <taxon>Chlorophyta</taxon>
        <taxon>core chlorophytes</taxon>
        <taxon>Trebouxiophyceae</taxon>
        <taxon>Chlorellales</taxon>
        <taxon>Chlorellaceae</taxon>
        <taxon>Apatococcus</taxon>
    </lineage>
</organism>
<name>A0AAW1SFC2_9CHLO</name>
<comment type="caution">
    <text evidence="1">The sequence shown here is derived from an EMBL/GenBank/DDBJ whole genome shotgun (WGS) entry which is preliminary data.</text>
</comment>
<proteinExistence type="predicted"/>
<accession>A0AAW1SFC2</accession>
<dbReference type="Proteomes" id="UP001485043">
    <property type="component" value="Unassembled WGS sequence"/>
</dbReference>
<gene>
    <name evidence="1" type="ORF">WJX84_008961</name>
</gene>
<keyword evidence="2" id="KW-1185">Reference proteome</keyword>
<protein>
    <submittedName>
        <fullName evidence="1">Uncharacterized protein</fullName>
    </submittedName>
</protein>
<dbReference type="EMBL" id="JALJOV010001643">
    <property type="protein sequence ID" value="KAK9844254.1"/>
    <property type="molecule type" value="Genomic_DNA"/>
</dbReference>